<sequence length="225" mass="24482">MVTGQSDIAELVRQCRTRLNSAAISDSLDTLGYHNQVLTPGIKALDASLVLCGLARVGLYMPVYHDDESMRVYENEIALVDSLRPEEVPVLVCHGIQRISPWGELLSERSSYLGAAGCLTDGCVRDTSRIRALNFPVYSSGTNPVDTKFRGKMFLYDVPGEICGVRVDSGDLVFGDFDGIVIVPRGVLHEVVDKAMEKVAAENVVRDEIRAGGALTDIFAKHGIL</sequence>
<proteinExistence type="predicted"/>
<keyword evidence="5" id="KW-0479">Metal-binding</keyword>
<accession>A0A933NW11</accession>
<feature type="binding site" evidence="5">
    <location>
        <begin position="103"/>
        <end position="106"/>
    </location>
    <ligand>
        <name>substrate</name>
    </ligand>
</feature>
<dbReference type="CDD" id="cd16841">
    <property type="entry name" value="RraA_family"/>
    <property type="match status" value="1"/>
</dbReference>
<feature type="binding site" evidence="5">
    <location>
        <position position="126"/>
    </location>
    <ligand>
        <name>Mg(2+)</name>
        <dbReference type="ChEBI" id="CHEBI:18420"/>
    </ligand>
</feature>
<comment type="caution">
    <text evidence="6">The sequence shown here is derived from an EMBL/GenBank/DDBJ whole genome shotgun (WGS) entry which is preliminary data.</text>
</comment>
<evidence type="ECO:0000313" key="6">
    <source>
        <dbReference type="EMBL" id="MBI4921409.1"/>
    </source>
</evidence>
<evidence type="ECO:0000256" key="4">
    <source>
        <dbReference type="ARBA" id="ARBA00030169"/>
    </source>
</evidence>
<comment type="cofactor">
    <cofactor evidence="1">
        <name>a divalent metal cation</name>
        <dbReference type="ChEBI" id="CHEBI:60240"/>
    </cofactor>
</comment>
<evidence type="ECO:0000256" key="1">
    <source>
        <dbReference type="ARBA" id="ARBA00001968"/>
    </source>
</evidence>
<dbReference type="Proteomes" id="UP000782610">
    <property type="component" value="Unassembled WGS sequence"/>
</dbReference>
<reference evidence="6" key="1">
    <citation type="submission" date="2020-07" db="EMBL/GenBank/DDBJ databases">
        <title>Huge and variable diversity of episymbiotic CPR bacteria and DPANN archaea in groundwater ecosystems.</title>
        <authorList>
            <person name="He C.Y."/>
            <person name="Keren R."/>
            <person name="Whittaker M."/>
            <person name="Farag I.F."/>
            <person name="Doudna J."/>
            <person name="Cate J.H.D."/>
            <person name="Banfield J.F."/>
        </authorList>
    </citation>
    <scope>NUCLEOTIDE SEQUENCE</scope>
    <source>
        <strain evidence="6">NC_groundwater_1586_Pr3_B-0.1um_66_15</strain>
    </source>
</reference>
<organism evidence="6 7">
    <name type="scientific">Devosia nanyangense</name>
    <dbReference type="NCBI Taxonomy" id="1228055"/>
    <lineage>
        <taxon>Bacteria</taxon>
        <taxon>Pseudomonadati</taxon>
        <taxon>Pseudomonadota</taxon>
        <taxon>Alphaproteobacteria</taxon>
        <taxon>Hyphomicrobiales</taxon>
        <taxon>Devosiaceae</taxon>
        <taxon>Devosia</taxon>
    </lineage>
</organism>
<protein>
    <recommendedName>
        <fullName evidence="2">Putative 4-hydroxy-4-methyl-2-oxoglutarate aldolase</fullName>
    </recommendedName>
    <alternativeName>
        <fullName evidence="3">Regulator of ribonuclease activity homolog</fullName>
    </alternativeName>
    <alternativeName>
        <fullName evidence="4">RraA-like protein</fullName>
    </alternativeName>
</protein>
<evidence type="ECO:0000313" key="7">
    <source>
        <dbReference type="Proteomes" id="UP000782610"/>
    </source>
</evidence>
<name>A0A933NW11_9HYPH</name>
<comment type="cofactor">
    <cofactor evidence="5">
        <name>Mg(2+)</name>
        <dbReference type="ChEBI" id="CHEBI:18420"/>
    </cofactor>
</comment>
<evidence type="ECO:0000256" key="5">
    <source>
        <dbReference type="PIRSR" id="PIRSR605493-1"/>
    </source>
</evidence>
<dbReference type="PANTHER" id="PTHR33254:SF4">
    <property type="entry name" value="4-HYDROXY-4-METHYL-2-OXOGLUTARATE ALDOLASE 3-RELATED"/>
    <property type="match status" value="1"/>
</dbReference>
<gene>
    <name evidence="6" type="ORF">HY834_06630</name>
</gene>
<dbReference type="GO" id="GO:0046872">
    <property type="term" value="F:metal ion binding"/>
    <property type="evidence" value="ECO:0007669"/>
    <property type="project" value="UniProtKB-KW"/>
</dbReference>
<dbReference type="Pfam" id="PF03737">
    <property type="entry name" value="RraA-like"/>
    <property type="match status" value="1"/>
</dbReference>
<dbReference type="AlphaFoldDB" id="A0A933NW11"/>
<feature type="binding site" evidence="5">
    <location>
        <position position="125"/>
    </location>
    <ligand>
        <name>substrate</name>
    </ligand>
</feature>
<dbReference type="InterPro" id="IPR036704">
    <property type="entry name" value="RraA/RraA-like_sf"/>
</dbReference>
<dbReference type="SUPFAM" id="SSF89562">
    <property type="entry name" value="RraA-like"/>
    <property type="match status" value="1"/>
</dbReference>
<evidence type="ECO:0000256" key="2">
    <source>
        <dbReference type="ARBA" id="ARBA00016549"/>
    </source>
</evidence>
<evidence type="ECO:0000256" key="3">
    <source>
        <dbReference type="ARBA" id="ARBA00029596"/>
    </source>
</evidence>
<dbReference type="Gene3D" id="3.50.30.40">
    <property type="entry name" value="Ribonuclease E inhibitor RraA/RraA-like"/>
    <property type="match status" value="1"/>
</dbReference>
<dbReference type="PANTHER" id="PTHR33254">
    <property type="entry name" value="4-HYDROXY-4-METHYL-2-OXOGLUTARATE ALDOLASE 3-RELATED"/>
    <property type="match status" value="1"/>
</dbReference>
<keyword evidence="5" id="KW-0460">Magnesium</keyword>
<dbReference type="InterPro" id="IPR005493">
    <property type="entry name" value="RraA/RraA-like"/>
</dbReference>
<dbReference type="EMBL" id="JACRAF010000019">
    <property type="protein sequence ID" value="MBI4921409.1"/>
    <property type="molecule type" value="Genomic_DNA"/>
</dbReference>